<dbReference type="FunFam" id="1.10.10.60:FF:000324">
    <property type="entry name" value="Transcription factor MYB3R-2"/>
    <property type="match status" value="1"/>
</dbReference>
<dbReference type="CDD" id="cd00167">
    <property type="entry name" value="SANT"/>
    <property type="match status" value="3"/>
</dbReference>
<feature type="domain" description="Myb-like" evidence="8">
    <location>
        <begin position="149"/>
        <end position="199"/>
    </location>
</feature>
<dbReference type="SUPFAM" id="SSF46689">
    <property type="entry name" value="Homeodomain-like"/>
    <property type="match status" value="2"/>
</dbReference>
<reference evidence="10" key="1">
    <citation type="journal article" date="2015" name="Nat. Genet.">
        <title>The pineapple genome and the evolution of CAM photosynthesis.</title>
        <authorList>
            <person name="Ming R."/>
            <person name="VanBuren R."/>
            <person name="Wai C.M."/>
            <person name="Tang H."/>
            <person name="Schatz M.C."/>
            <person name="Bowers J.E."/>
            <person name="Lyons E."/>
            <person name="Wang M.L."/>
            <person name="Chen J."/>
            <person name="Biggers E."/>
            <person name="Zhang J."/>
            <person name="Huang L."/>
            <person name="Zhang L."/>
            <person name="Miao W."/>
            <person name="Zhang J."/>
            <person name="Ye Z."/>
            <person name="Miao C."/>
            <person name="Lin Z."/>
            <person name="Wang H."/>
            <person name="Zhou H."/>
            <person name="Yim W.C."/>
            <person name="Priest H.D."/>
            <person name="Zheng C."/>
            <person name="Woodhouse M."/>
            <person name="Edger P.P."/>
            <person name="Guyot R."/>
            <person name="Guo H.B."/>
            <person name="Guo H."/>
            <person name="Zheng G."/>
            <person name="Singh R."/>
            <person name="Sharma A."/>
            <person name="Min X."/>
            <person name="Zheng Y."/>
            <person name="Lee H."/>
            <person name="Gurtowski J."/>
            <person name="Sedlazeck F.J."/>
            <person name="Harkess A."/>
            <person name="McKain M.R."/>
            <person name="Liao Z."/>
            <person name="Fang J."/>
            <person name="Liu J."/>
            <person name="Zhang X."/>
            <person name="Zhang Q."/>
            <person name="Hu W."/>
            <person name="Qin Y."/>
            <person name="Wang K."/>
            <person name="Chen L.Y."/>
            <person name="Shirley N."/>
            <person name="Lin Y.R."/>
            <person name="Liu L.Y."/>
            <person name="Hernandez A.G."/>
            <person name="Wright C.L."/>
            <person name="Bulone V."/>
            <person name="Tuskan G.A."/>
            <person name="Heath K."/>
            <person name="Zee F."/>
            <person name="Moore P.H."/>
            <person name="Sunkar R."/>
            <person name="Leebens-Mack J.H."/>
            <person name="Mockler T."/>
            <person name="Bennetzen J.L."/>
            <person name="Freeling M."/>
            <person name="Sankoff D."/>
            <person name="Paterson A.H."/>
            <person name="Zhu X."/>
            <person name="Yang X."/>
            <person name="Smith J.A."/>
            <person name="Cushman J.C."/>
            <person name="Paull R.E."/>
            <person name="Yu Q."/>
        </authorList>
    </citation>
    <scope>NUCLEOTIDE SEQUENCE [LARGE SCALE GENOMIC DNA]</scope>
    <source>
        <strain evidence="10">cv. F153</strain>
    </source>
</reference>
<keyword evidence="2" id="KW-0677">Repeat</keyword>
<dbReference type="InterPro" id="IPR009057">
    <property type="entry name" value="Homeodomain-like_sf"/>
</dbReference>
<evidence type="ECO:0000259" key="8">
    <source>
        <dbReference type="PROSITE" id="PS50090"/>
    </source>
</evidence>
<evidence type="ECO:0000313" key="10">
    <source>
        <dbReference type="Proteomes" id="UP000515123"/>
    </source>
</evidence>
<feature type="domain" description="Myb-like" evidence="8">
    <location>
        <begin position="51"/>
        <end position="96"/>
    </location>
</feature>
<dbReference type="PROSITE" id="PS51294">
    <property type="entry name" value="HTH_MYB"/>
    <property type="match status" value="3"/>
</dbReference>
<dbReference type="Proteomes" id="UP000515123">
    <property type="component" value="Linkage group 12"/>
</dbReference>
<dbReference type="GO" id="GO:0005634">
    <property type="term" value="C:nucleus"/>
    <property type="evidence" value="ECO:0007669"/>
    <property type="project" value="UniProtKB-SubCell"/>
</dbReference>
<feature type="domain" description="Myb-like" evidence="8">
    <location>
        <begin position="97"/>
        <end position="148"/>
    </location>
</feature>
<dbReference type="InterPro" id="IPR017930">
    <property type="entry name" value="Myb_dom"/>
</dbReference>
<keyword evidence="4" id="KW-0238">DNA-binding</keyword>
<dbReference type="Gene3D" id="1.10.10.60">
    <property type="entry name" value="Homeodomain-like"/>
    <property type="match status" value="3"/>
</dbReference>
<evidence type="ECO:0000256" key="1">
    <source>
        <dbReference type="ARBA" id="ARBA00004123"/>
    </source>
</evidence>
<evidence type="ECO:0000313" key="11">
    <source>
        <dbReference type="RefSeq" id="XP_020101070.1"/>
    </source>
</evidence>
<evidence type="ECO:0000256" key="5">
    <source>
        <dbReference type="ARBA" id="ARBA00023163"/>
    </source>
</evidence>
<evidence type="ECO:0000256" key="7">
    <source>
        <dbReference type="SAM" id="MobiDB-lite"/>
    </source>
</evidence>
<accession>A0A6P5G739</accession>
<proteinExistence type="predicted"/>
<feature type="region of interest" description="Disordered" evidence="7">
    <location>
        <begin position="498"/>
        <end position="517"/>
    </location>
</feature>
<dbReference type="SMART" id="SM00717">
    <property type="entry name" value="SANT"/>
    <property type="match status" value="3"/>
</dbReference>
<dbReference type="FunFam" id="1.10.10.60:FF:000016">
    <property type="entry name" value="Transcriptional activator Myb isoform A"/>
    <property type="match status" value="1"/>
</dbReference>
<dbReference type="Pfam" id="PF13921">
    <property type="entry name" value="Myb_DNA-bind_6"/>
    <property type="match status" value="1"/>
</dbReference>
<feature type="compositionally biased region" description="Low complexity" evidence="7">
    <location>
        <begin position="7"/>
        <end position="18"/>
    </location>
</feature>
<feature type="region of interest" description="Disordered" evidence="7">
    <location>
        <begin position="545"/>
        <end position="565"/>
    </location>
</feature>
<keyword evidence="6" id="KW-0539">Nucleus</keyword>
<dbReference type="GO" id="GO:0000978">
    <property type="term" value="F:RNA polymerase II cis-regulatory region sequence-specific DNA binding"/>
    <property type="evidence" value="ECO:0007669"/>
    <property type="project" value="TreeGrafter"/>
</dbReference>
<feature type="compositionally biased region" description="Polar residues" evidence="7">
    <location>
        <begin position="21"/>
        <end position="36"/>
    </location>
</feature>
<sequence>MEENRNSEAPLSSLASEENCGDSTMIPTVSSPVKSSRSNKRVTGPIRRATGGWTPEEDGELMKAVEINKGKCWKKIAEGFPGRTDQQCQHRWAKVLNPHLVKGSWTHEEDNKLIHLVKKHGQSKWSIIANFLPGRIGKQCRERWHNHLNPEIKKDAWTEEEEIKLINAHRVHGNKWAEIAKLLPGRTDNSIKNHWNCSMKKRFDFYMANGKLPPSPKFECHESSQTEAKLTSQERNFFLGKGSDKSTNFSLLVDSCKLENRMDLENPAGVPVGKGDSAVDYRTQTVEVDPICNKAVSEEVFGKGLKMIGINQDKRSPSTILDCESSPMFDLICYEPLQLEDFGASVMFSQSCKLESHKRQIGKQEGLSLTVRNCHLGSSIGLSLRSDDSDVRDKKQSEEIGPTFKKADLGENLGRIYKMGETDRPKKRTRSILNNEGTPIFGSICYEPPHSEDLGASILRTPPSGGGKVSKVQSYQSVLKSAAECFLKLGAPSILRSSKRETQTPLSPLDASSTSMKSNDGNIDKIYKSTISTLATSCCRDSGAISDDGNSYGPSPPYQLRSKRAAVRKSLEKKLDFSLKDDDFNTNSKI</sequence>
<keyword evidence="10" id="KW-1185">Reference proteome</keyword>
<gene>
    <name evidence="11" type="primary">LOC109718969</name>
</gene>
<dbReference type="GO" id="GO:0000981">
    <property type="term" value="F:DNA-binding transcription factor activity, RNA polymerase II-specific"/>
    <property type="evidence" value="ECO:0007669"/>
    <property type="project" value="TreeGrafter"/>
</dbReference>
<evidence type="ECO:0000256" key="4">
    <source>
        <dbReference type="ARBA" id="ARBA00023125"/>
    </source>
</evidence>
<reference evidence="11" key="2">
    <citation type="submission" date="2025-08" db="UniProtKB">
        <authorList>
            <consortium name="RefSeq"/>
        </authorList>
    </citation>
    <scope>IDENTIFICATION</scope>
    <source>
        <tissue evidence="11">Leaf</tissue>
    </source>
</reference>
<dbReference type="InterPro" id="IPR001005">
    <property type="entry name" value="SANT/Myb"/>
</dbReference>
<dbReference type="PROSITE" id="PS50090">
    <property type="entry name" value="MYB_LIKE"/>
    <property type="match status" value="3"/>
</dbReference>
<dbReference type="InterPro" id="IPR050560">
    <property type="entry name" value="MYB_TF"/>
</dbReference>
<comment type="subcellular location">
    <subcellularLocation>
        <location evidence="1">Nucleus</location>
    </subcellularLocation>
</comment>
<keyword evidence="3" id="KW-0805">Transcription regulation</keyword>
<name>A0A6P5G739_ANACO</name>
<evidence type="ECO:0000259" key="9">
    <source>
        <dbReference type="PROSITE" id="PS51294"/>
    </source>
</evidence>
<feature type="domain" description="HTH myb-type" evidence="9">
    <location>
        <begin position="97"/>
        <end position="152"/>
    </location>
</feature>
<feature type="region of interest" description="Disordered" evidence="7">
    <location>
        <begin position="1"/>
        <end position="55"/>
    </location>
</feature>
<feature type="compositionally biased region" description="Polar residues" evidence="7">
    <location>
        <begin position="503"/>
        <end position="517"/>
    </location>
</feature>
<feature type="domain" description="HTH myb-type" evidence="9">
    <location>
        <begin position="153"/>
        <end position="203"/>
    </location>
</feature>
<dbReference type="FunFam" id="1.10.10.60:FF:000010">
    <property type="entry name" value="Transcriptional activator Myb isoform A"/>
    <property type="match status" value="1"/>
</dbReference>
<evidence type="ECO:0000256" key="2">
    <source>
        <dbReference type="ARBA" id="ARBA00022737"/>
    </source>
</evidence>
<evidence type="ECO:0000256" key="6">
    <source>
        <dbReference type="ARBA" id="ARBA00023242"/>
    </source>
</evidence>
<protein>
    <submittedName>
        <fullName evidence="11">Uncharacterized protein LOC109718969</fullName>
    </submittedName>
</protein>
<dbReference type="PANTHER" id="PTHR45614:SF194">
    <property type="entry name" value="TRANSCRIPTION FACTOR MYB3R-3-RELATED"/>
    <property type="match status" value="1"/>
</dbReference>
<keyword evidence="5" id="KW-0804">Transcription</keyword>
<dbReference type="OrthoDB" id="2143914at2759"/>
<feature type="domain" description="HTH myb-type" evidence="9">
    <location>
        <begin position="53"/>
        <end position="96"/>
    </location>
</feature>
<dbReference type="RefSeq" id="XP_020101070.1">
    <property type="nucleotide sequence ID" value="XM_020245481.1"/>
</dbReference>
<dbReference type="GeneID" id="109718969"/>
<dbReference type="PANTHER" id="PTHR45614">
    <property type="entry name" value="MYB PROTEIN-RELATED"/>
    <property type="match status" value="1"/>
</dbReference>
<dbReference type="AlphaFoldDB" id="A0A6P5G739"/>
<dbReference type="Pfam" id="PF00249">
    <property type="entry name" value="Myb_DNA-binding"/>
    <property type="match status" value="1"/>
</dbReference>
<organism evidence="10 11">
    <name type="scientific">Ananas comosus</name>
    <name type="common">Pineapple</name>
    <name type="synonym">Ananas ananas</name>
    <dbReference type="NCBI Taxonomy" id="4615"/>
    <lineage>
        <taxon>Eukaryota</taxon>
        <taxon>Viridiplantae</taxon>
        <taxon>Streptophyta</taxon>
        <taxon>Embryophyta</taxon>
        <taxon>Tracheophyta</taxon>
        <taxon>Spermatophyta</taxon>
        <taxon>Magnoliopsida</taxon>
        <taxon>Liliopsida</taxon>
        <taxon>Poales</taxon>
        <taxon>Bromeliaceae</taxon>
        <taxon>Bromelioideae</taxon>
        <taxon>Ananas</taxon>
    </lineage>
</organism>
<evidence type="ECO:0000256" key="3">
    <source>
        <dbReference type="ARBA" id="ARBA00023015"/>
    </source>
</evidence>